<evidence type="ECO:0000313" key="2">
    <source>
        <dbReference type="Proteomes" id="UP000494163"/>
    </source>
</evidence>
<keyword evidence="2" id="KW-1185">Reference proteome</keyword>
<proteinExistence type="predicted"/>
<protein>
    <submittedName>
        <fullName evidence="1">CG31287</fullName>
    </submittedName>
</protein>
<dbReference type="OMA" id="KIIDYHN"/>
<accession>A0A0M4ENB4</accession>
<evidence type="ECO:0000313" key="1">
    <source>
        <dbReference type="EMBL" id="ALC45360.1"/>
    </source>
</evidence>
<dbReference type="Proteomes" id="UP000494163">
    <property type="component" value="Chromosome 3R"/>
</dbReference>
<organism evidence="1 2">
    <name type="scientific">Drosophila busckii</name>
    <name type="common">Fruit fly</name>
    <dbReference type="NCBI Taxonomy" id="30019"/>
    <lineage>
        <taxon>Eukaryota</taxon>
        <taxon>Metazoa</taxon>
        <taxon>Ecdysozoa</taxon>
        <taxon>Arthropoda</taxon>
        <taxon>Hexapoda</taxon>
        <taxon>Insecta</taxon>
        <taxon>Pterygota</taxon>
        <taxon>Neoptera</taxon>
        <taxon>Endopterygota</taxon>
        <taxon>Diptera</taxon>
        <taxon>Brachycera</taxon>
        <taxon>Muscomorpha</taxon>
        <taxon>Ephydroidea</taxon>
        <taxon>Drosophilidae</taxon>
        <taxon>Drosophila</taxon>
    </lineage>
</organism>
<reference evidence="1 2" key="1">
    <citation type="submission" date="2015-08" db="EMBL/GenBank/DDBJ databases">
        <title>Ancestral chromatin configuration constrains chromatin evolution on differentiating sex chromosomes in Drosophila.</title>
        <authorList>
            <person name="Zhou Q."/>
            <person name="Bachtrog D."/>
        </authorList>
    </citation>
    <scope>NUCLEOTIDE SEQUENCE [LARGE SCALE GENOMIC DNA]</scope>
    <source>
        <tissue evidence="1">Whole larvae</tissue>
    </source>
</reference>
<dbReference type="STRING" id="30019.A0A0M4ENB4"/>
<name>A0A0M4ENB4_DROBS</name>
<dbReference type="AlphaFoldDB" id="A0A0M4ENB4"/>
<sequence>MCDATISDPMSFLYLDMLISVLIEDTKELKTEFNTKMEFIHEQEQHCLENAKHLIFVDQFIVSLRECVYKLEIELQENENDLLAAEHLVSRAEDSQKLDNIANIPFKPSHYVDLIKLLISADNSAAQCSSLKTEIEQYNSDAAQHEEPLNVSLEEQISRLEKMTENVTKNFAEIKYQLKISSLGTKCVCKMANDMNDMNNIYRS</sequence>
<dbReference type="OrthoDB" id="7862278at2759"/>
<dbReference type="EMBL" id="CP012526">
    <property type="protein sequence ID" value="ALC45360.1"/>
    <property type="molecule type" value="Genomic_DNA"/>
</dbReference>
<gene>
    <name evidence="1" type="ORF">Dbus_chr3Rg110</name>
</gene>